<reference evidence="1 2" key="1">
    <citation type="submission" date="2020-08" db="EMBL/GenBank/DDBJ databases">
        <title>Plant Genome Project.</title>
        <authorList>
            <person name="Zhang R.-G."/>
        </authorList>
    </citation>
    <scope>NUCLEOTIDE SEQUENCE [LARGE SCALE GENOMIC DNA]</scope>
    <source>
        <tissue evidence="1">Rhizome</tissue>
    </source>
</reference>
<protein>
    <submittedName>
        <fullName evidence="1">Uncharacterized protein</fullName>
    </submittedName>
</protein>
<organism evidence="1 2">
    <name type="scientific">Zingiber officinale</name>
    <name type="common">Ginger</name>
    <name type="synonym">Amomum zingiber</name>
    <dbReference type="NCBI Taxonomy" id="94328"/>
    <lineage>
        <taxon>Eukaryota</taxon>
        <taxon>Viridiplantae</taxon>
        <taxon>Streptophyta</taxon>
        <taxon>Embryophyta</taxon>
        <taxon>Tracheophyta</taxon>
        <taxon>Spermatophyta</taxon>
        <taxon>Magnoliopsida</taxon>
        <taxon>Liliopsida</taxon>
        <taxon>Zingiberales</taxon>
        <taxon>Zingiberaceae</taxon>
        <taxon>Zingiber</taxon>
    </lineage>
</organism>
<proteinExistence type="predicted"/>
<comment type="caution">
    <text evidence="1">The sequence shown here is derived from an EMBL/GenBank/DDBJ whole genome shotgun (WGS) entry which is preliminary data.</text>
</comment>
<name>A0A8J5HAR4_ZINOF</name>
<dbReference type="AlphaFoldDB" id="A0A8J5HAR4"/>
<dbReference type="EMBL" id="JACMSC010000004">
    <property type="protein sequence ID" value="KAG6524470.1"/>
    <property type="molecule type" value="Genomic_DNA"/>
</dbReference>
<sequence>MIVYTLDKAPPKEAPVNDTPDELAKLEKLSNHNLQARCYMLASMLTELQRRFEETVDAKDIHIHLQELYGTQTHLTRHATVKELMMADMRD</sequence>
<keyword evidence="2" id="KW-1185">Reference proteome</keyword>
<dbReference type="Proteomes" id="UP000734854">
    <property type="component" value="Unassembled WGS sequence"/>
</dbReference>
<evidence type="ECO:0000313" key="1">
    <source>
        <dbReference type="EMBL" id="KAG6524470.1"/>
    </source>
</evidence>
<accession>A0A8J5HAR4</accession>
<evidence type="ECO:0000313" key="2">
    <source>
        <dbReference type="Proteomes" id="UP000734854"/>
    </source>
</evidence>
<gene>
    <name evidence="1" type="ORF">ZIOFF_014379</name>
</gene>